<evidence type="ECO:0000256" key="6">
    <source>
        <dbReference type="RuleBase" id="RU000682"/>
    </source>
</evidence>
<dbReference type="GO" id="GO:0000981">
    <property type="term" value="F:DNA-binding transcription factor activity, RNA polymerase II-specific"/>
    <property type="evidence" value="ECO:0007669"/>
    <property type="project" value="InterPro"/>
</dbReference>
<evidence type="ECO:0000256" key="3">
    <source>
        <dbReference type="ARBA" id="ARBA00023155"/>
    </source>
</evidence>
<dbReference type="PROSITE" id="PS00027">
    <property type="entry name" value="HOMEOBOX_1"/>
    <property type="match status" value="1"/>
</dbReference>
<comment type="subcellular location">
    <subcellularLocation>
        <location evidence="1 5 6">Nucleus</location>
    </subcellularLocation>
</comment>
<comment type="caution">
    <text evidence="9">The sequence shown here is derived from an EMBL/GenBank/DDBJ whole genome shotgun (WGS) entry which is preliminary data.</text>
</comment>
<dbReference type="GO" id="GO:0005634">
    <property type="term" value="C:nucleus"/>
    <property type="evidence" value="ECO:0007669"/>
    <property type="project" value="UniProtKB-SubCell"/>
</dbReference>
<dbReference type="GO" id="GO:0000978">
    <property type="term" value="F:RNA polymerase II cis-regulatory region sequence-specific DNA binding"/>
    <property type="evidence" value="ECO:0007669"/>
    <property type="project" value="TreeGrafter"/>
</dbReference>
<reference evidence="9 10" key="1">
    <citation type="journal article" date="2014" name="BMC Genomics">
        <title>Comparative genomics of the major fungal agents of human and animal Sporotrichosis: Sporothrix schenckii and Sporothrix brasiliensis.</title>
        <authorList>
            <person name="Teixeira M.M."/>
            <person name="de Almeida L.G."/>
            <person name="Kubitschek-Barreira P."/>
            <person name="Alves F.L."/>
            <person name="Kioshima E.S."/>
            <person name="Abadio A.K."/>
            <person name="Fernandes L."/>
            <person name="Derengowski L.S."/>
            <person name="Ferreira K.S."/>
            <person name="Souza R.C."/>
            <person name="Ruiz J.C."/>
            <person name="de Andrade N.C."/>
            <person name="Paes H.C."/>
            <person name="Nicola A.M."/>
            <person name="Albuquerque P."/>
            <person name="Gerber A.L."/>
            <person name="Martins V.P."/>
            <person name="Peconick L.D."/>
            <person name="Neto A.V."/>
            <person name="Chaucanez C.B."/>
            <person name="Silva P.A."/>
            <person name="Cunha O.L."/>
            <person name="de Oliveira F.F."/>
            <person name="dos Santos T.C."/>
            <person name="Barros A.L."/>
            <person name="Soares M.A."/>
            <person name="de Oliveira L.M."/>
            <person name="Marini M.M."/>
            <person name="Villalobos-Duno H."/>
            <person name="Cunha M.M."/>
            <person name="de Hoog S."/>
            <person name="da Silveira J.F."/>
            <person name="Henrissat B."/>
            <person name="Nino-Vega G.A."/>
            <person name="Cisalpino P.S."/>
            <person name="Mora-Montes H.M."/>
            <person name="Almeida S.R."/>
            <person name="Stajich J.E."/>
            <person name="Lopes-Bezerra L.M."/>
            <person name="Vasconcelos A.T."/>
            <person name="Felipe M.S."/>
        </authorList>
    </citation>
    <scope>NUCLEOTIDE SEQUENCE [LARGE SCALE GENOMIC DNA]</scope>
    <source>
        <strain evidence="9 10">1099-18</strain>
    </source>
</reference>
<sequence>MATDIKVEMPMHPGMMMPLSVGHDMGQSAPMQPPMNMNLKVSTPNQSSCAAPMPTPNSAITTKSSQTPSPSASATSQSASSSKRPARKSTLTQQQKNQKRQRATQDQLTTLELEFNKNPTPNAETRNAIAEQINMTERSVQIWFQNRRAKIKLLAKKSIETGEDIDLIPESMRAYLAMQAAESGKGLGGAFYGRTGLMGYGPGMLLGGEHANQGKLCMLTLFNATPIFNARRCSNTFCLASVIHHLTCRSLSIGKWVRVGQNTMDLIIFYSPHNGTMTYYINNENAGYKIEYPFSYIKHIYLDQEEDPNKSGGIVIELNQPPTFMMDCTPNGSGFSVCGDFTENQQASQCLVHQLGGNPKVLSGQLAKLISLETFMTRHSPHNPHNIAAAAAAAAASAAATTPGGPIVPLVAPIPLDAAAHNLSVSAPVSPTGRPSSQPNFLQPHVGVFQESQWGINAMHSAGGMRSGPGHKRQRSRSVPMAIDFSMLQTPMPSFYIQHPGETQPQPHSPSIYAPVPQNPNGLSPAGSNLRIDTQAGFGLDMRQYPMSATTAPSPSEYGSSPNFFAPPGSDNAGLPASSYNTPYSTTFLSPMMGAQSMVPPPSVSPLSFAGRSDPAIVDQSPPMTMMGRSASADIYHPLNGGGDSSAISDDGGNLNDMYSKHSINLPLHPHSPGQYTDNQAELDMSQLVQFDPVDAASLSPESLPPHSAAA</sequence>
<feature type="DNA-binding region" description="Homeobox" evidence="5">
    <location>
        <begin position="96"/>
        <end position="155"/>
    </location>
</feature>
<dbReference type="CDD" id="cd00086">
    <property type="entry name" value="homeodomain"/>
    <property type="match status" value="1"/>
</dbReference>
<dbReference type="OrthoDB" id="6159439at2759"/>
<evidence type="ECO:0000256" key="1">
    <source>
        <dbReference type="ARBA" id="ARBA00004123"/>
    </source>
</evidence>
<feature type="region of interest" description="Disordered" evidence="7">
    <location>
        <begin position="21"/>
        <end position="105"/>
    </location>
</feature>
<keyword evidence="4 5" id="KW-0539">Nucleus</keyword>
<dbReference type="GO" id="GO:0030154">
    <property type="term" value="P:cell differentiation"/>
    <property type="evidence" value="ECO:0007669"/>
    <property type="project" value="TreeGrafter"/>
</dbReference>
<evidence type="ECO:0000256" key="5">
    <source>
        <dbReference type="PROSITE-ProRule" id="PRU00108"/>
    </source>
</evidence>
<dbReference type="PANTHER" id="PTHR24324:SF5">
    <property type="entry name" value="HEMATOPOIETICALLY-EXPRESSED HOMEOBOX PROTEIN HHEX"/>
    <property type="match status" value="1"/>
</dbReference>
<dbReference type="InterPro" id="IPR001356">
    <property type="entry name" value="HD"/>
</dbReference>
<dbReference type="PROSITE" id="PS50071">
    <property type="entry name" value="HOMEOBOX_2"/>
    <property type="match status" value="1"/>
</dbReference>
<dbReference type="Proteomes" id="UP000033710">
    <property type="component" value="Unassembled WGS sequence"/>
</dbReference>
<feature type="compositionally biased region" description="Polar residues" evidence="7">
    <location>
        <begin position="547"/>
        <end position="563"/>
    </location>
</feature>
<dbReference type="EMBL" id="AXCR01000004">
    <property type="protein sequence ID" value="KJR88556.1"/>
    <property type="molecule type" value="Genomic_DNA"/>
</dbReference>
<evidence type="ECO:0000256" key="7">
    <source>
        <dbReference type="SAM" id="MobiDB-lite"/>
    </source>
</evidence>
<accession>A0A0F2MK45</accession>
<dbReference type="InterPro" id="IPR009057">
    <property type="entry name" value="Homeodomain-like_sf"/>
</dbReference>
<dbReference type="VEuPathDB" id="FungiDB:SPSK_07142"/>
<feature type="region of interest" description="Disordered" evidence="7">
    <location>
        <begin position="664"/>
        <end position="688"/>
    </location>
</feature>
<keyword evidence="2 5" id="KW-0238">DNA-binding</keyword>
<evidence type="ECO:0000256" key="4">
    <source>
        <dbReference type="ARBA" id="ARBA00023242"/>
    </source>
</evidence>
<organism evidence="9 10">
    <name type="scientific">Sporothrix schenckii 1099-18</name>
    <dbReference type="NCBI Taxonomy" id="1397361"/>
    <lineage>
        <taxon>Eukaryota</taxon>
        <taxon>Fungi</taxon>
        <taxon>Dikarya</taxon>
        <taxon>Ascomycota</taxon>
        <taxon>Pezizomycotina</taxon>
        <taxon>Sordariomycetes</taxon>
        <taxon>Sordariomycetidae</taxon>
        <taxon>Ophiostomatales</taxon>
        <taxon>Ophiostomataceae</taxon>
        <taxon>Sporothrix</taxon>
    </lineage>
</organism>
<evidence type="ECO:0000313" key="10">
    <source>
        <dbReference type="Proteomes" id="UP000033710"/>
    </source>
</evidence>
<dbReference type="Pfam" id="PF00046">
    <property type="entry name" value="Homeodomain"/>
    <property type="match status" value="1"/>
</dbReference>
<feature type="compositionally biased region" description="Polar residues" evidence="7">
    <location>
        <begin position="39"/>
        <end position="49"/>
    </location>
</feature>
<evidence type="ECO:0000256" key="2">
    <source>
        <dbReference type="ARBA" id="ARBA00023125"/>
    </source>
</evidence>
<feature type="domain" description="Homeobox" evidence="8">
    <location>
        <begin position="94"/>
        <end position="154"/>
    </location>
</feature>
<evidence type="ECO:0000313" key="9">
    <source>
        <dbReference type="EMBL" id="KJR88556.1"/>
    </source>
</evidence>
<dbReference type="KEGG" id="ssck:SPSK_07142"/>
<proteinExistence type="predicted"/>
<dbReference type="GeneID" id="27669086"/>
<feature type="region of interest" description="Disordered" evidence="7">
    <location>
        <begin position="597"/>
        <end position="616"/>
    </location>
</feature>
<dbReference type="InterPro" id="IPR017970">
    <property type="entry name" value="Homeobox_CS"/>
</dbReference>
<dbReference type="Gene3D" id="1.10.10.60">
    <property type="entry name" value="Homeodomain-like"/>
    <property type="match status" value="1"/>
</dbReference>
<dbReference type="Pfam" id="PF24818">
    <property type="entry name" value="PH_TRF2_HOY1"/>
    <property type="match status" value="1"/>
</dbReference>
<protein>
    <recommendedName>
        <fullName evidence="8">Homeobox domain-containing protein</fullName>
    </recommendedName>
</protein>
<dbReference type="PANTHER" id="PTHR24324">
    <property type="entry name" value="HOMEOBOX PROTEIN HHEX"/>
    <property type="match status" value="1"/>
</dbReference>
<reference evidence="9 10" key="2">
    <citation type="journal article" date="2015" name="Eukaryot. Cell">
        <title>Asexual propagation of a virulent clone complex in a human and feline outbreak of sporotrichosis.</title>
        <authorList>
            <person name="Teixeira Mde M."/>
            <person name="Rodrigues A.M."/>
            <person name="Tsui C.K."/>
            <person name="de Almeida L.G."/>
            <person name="Van Diepeningen A.D."/>
            <person name="van den Ende B.G."/>
            <person name="Fernandes G.F."/>
            <person name="Kano R."/>
            <person name="Hamelin R.C."/>
            <person name="Lopes-Bezerra L.M."/>
            <person name="Vasconcelos A.T."/>
            <person name="de Hoog S."/>
            <person name="de Camargo Z.P."/>
            <person name="Felipe M.S."/>
        </authorList>
    </citation>
    <scope>NUCLEOTIDE SEQUENCE [LARGE SCALE GENOMIC DNA]</scope>
    <source>
        <strain evidence="9 10">1099-18</strain>
    </source>
</reference>
<dbReference type="AlphaFoldDB" id="A0A0F2MK45"/>
<evidence type="ECO:0000259" key="8">
    <source>
        <dbReference type="PROSITE" id="PS50071"/>
    </source>
</evidence>
<gene>
    <name evidence="9" type="ORF">SPSK_07142</name>
</gene>
<dbReference type="InterPro" id="IPR057939">
    <property type="entry name" value="TRF2_HOY1_PH"/>
</dbReference>
<dbReference type="RefSeq" id="XP_016591232.1">
    <property type="nucleotide sequence ID" value="XM_016733809.1"/>
</dbReference>
<dbReference type="InterPro" id="IPR051000">
    <property type="entry name" value="Homeobox_DNA-bind_prot"/>
</dbReference>
<feature type="compositionally biased region" description="Low complexity" evidence="7">
    <location>
        <begin position="61"/>
        <end position="83"/>
    </location>
</feature>
<feature type="region of interest" description="Disordered" evidence="7">
    <location>
        <begin position="498"/>
        <end position="531"/>
    </location>
</feature>
<feature type="region of interest" description="Disordered" evidence="7">
    <location>
        <begin position="546"/>
        <end position="570"/>
    </location>
</feature>
<dbReference type="SMART" id="SM00389">
    <property type="entry name" value="HOX"/>
    <property type="match status" value="1"/>
</dbReference>
<name>A0A0F2MK45_SPOSC</name>
<dbReference type="SUPFAM" id="SSF46689">
    <property type="entry name" value="Homeodomain-like"/>
    <property type="match status" value="1"/>
</dbReference>
<keyword evidence="3 5" id="KW-0371">Homeobox</keyword>